<dbReference type="InterPro" id="IPR012332">
    <property type="entry name" value="Autotransporter_pectin_lyase_C"/>
</dbReference>
<reference evidence="1 2" key="1">
    <citation type="submission" date="2011-09" db="EMBL/GenBank/DDBJ databases">
        <title>The draft genome of Treponema saccharophilum DSM 2985.</title>
        <authorList>
            <consortium name="US DOE Joint Genome Institute (JGI-PGF)"/>
            <person name="Lucas S."/>
            <person name="Copeland A."/>
            <person name="Lapidus A."/>
            <person name="Glavina del Rio T."/>
            <person name="Dalin E."/>
            <person name="Tice H."/>
            <person name="Bruce D."/>
            <person name="Goodwin L."/>
            <person name="Pitluck S."/>
            <person name="Peters L."/>
            <person name="Kyrpides N."/>
            <person name="Mavromatis K."/>
            <person name="Ivanova N."/>
            <person name="Markowitz V."/>
            <person name="Cheng J.-F."/>
            <person name="Hugenholtz P."/>
            <person name="Woyke T."/>
            <person name="Wu D."/>
            <person name="Gronow S."/>
            <person name="Wellnitz S."/>
            <person name="Brambilla E."/>
            <person name="Klenk H.-P."/>
            <person name="Eisen J.A."/>
        </authorList>
    </citation>
    <scope>NUCLEOTIDE SEQUENCE [LARGE SCALE GENOMIC DNA]</scope>
    <source>
        <strain evidence="1 2">DSM 2985</strain>
    </source>
</reference>
<dbReference type="InterPro" id="IPR006626">
    <property type="entry name" value="PbH1"/>
</dbReference>
<evidence type="ECO:0000313" key="2">
    <source>
        <dbReference type="Proteomes" id="UP000003571"/>
    </source>
</evidence>
<dbReference type="PANTHER" id="PTHR11319">
    <property type="entry name" value="G PROTEIN-COUPLED RECEPTOR-RELATED"/>
    <property type="match status" value="1"/>
</dbReference>
<dbReference type="STRING" id="907348.TresaDRAFT_2116"/>
<comment type="caution">
    <text evidence="1">The sequence shown here is derived from an EMBL/GenBank/DDBJ whole genome shotgun (WGS) entry which is preliminary data.</text>
</comment>
<dbReference type="EMBL" id="AGRW01000039">
    <property type="protein sequence ID" value="EIC02474.1"/>
    <property type="molecule type" value="Genomic_DNA"/>
</dbReference>
<protein>
    <submittedName>
        <fullName evidence="1">Polymorphic outer membrane protein</fullName>
    </submittedName>
</protein>
<dbReference type="PANTHER" id="PTHR11319:SF35">
    <property type="entry name" value="OUTER MEMBRANE PROTEIN PMPC-RELATED"/>
    <property type="match status" value="1"/>
</dbReference>
<dbReference type="Gene3D" id="2.160.20.20">
    <property type="match status" value="1"/>
</dbReference>
<evidence type="ECO:0000313" key="1">
    <source>
        <dbReference type="EMBL" id="EIC02474.1"/>
    </source>
</evidence>
<accession>H7EJ17</accession>
<sequence length="1174" mass="123141">MFSFYNTESASDGNRILLYEFRESVHVCKSLVTDSWFGSSAYITDGKCVVTDDLVKKFALSRIYVSSRKEDSRETGTRAEPYKSIARAMGALMDSETDYTILVDGELAGAQEIPASLKKDGSGAYKAKKLSIKGAGAGAKIDGNKEGTALTIETDVPVTIENITITGGETAGNGGGIYLASASSVTISENTEIISNDAKDGGGIFNAGTLYLCGGVISKNTASNCGGGVYSTGTMFMYGSAVIGDSSKTTAATKDESCYSNKATVKGGGICSTGNLYLGFSSADTEAVLTGGVYYNYAKNSGGIHQQDTSHSNKVFKFSSGSVSYNAERGMYVGYGKFTMTGGTVSGNTALQPEEENEDSFRGGGIYVGADCTALISGGKITSNEAAVKGGGIFIAQSSSIVTIEGGTISGNTAGSYGSGISMDNGSLKMQGGAKIDSSNDVYLPSGKVITITGELTGEAPIATITPAAWKRGTTIVQVDGETVTDATDFAGCFAITQDGWDKCISGDKKSIYITAPIYVAPNGDDGESTPGTRANPFKTIKRGVKELLNAVGGEYTILVDGKLVEVQEIPSDLTKSMADSLTIKGTSGTSMIDANNNGSALTISTEVPVKIVNFTIKNGKTDSKGGGIYIDEKKADVTLGDGTVSGGVLITANEAQEGGGIYNKGKLTIKYGVNITSNSAKDGSHSQGGGVCNEGTFVMEDGAISSNSTEVTTDGYGGGGIANISAASSVYILGGAIARNSTTKYGGGLLNYQGKIFVSGNATIGGSGTDKNTADDRGGGIYSEGGYCYLGYDGANSEKEWTGKIAGNTAVKGGGIYSSSAVITMNSGSIESNTADEKGGAVYGGDATNLKMSGSAVILPDNEQKNDVYLEHEKTITVSGSLESENLAALITIPEADYTAGTQVLDGDAIADECYKFRVRKPDSKPEMLFVGSDGKLVPIIGFSNGANYGTVTNTGTEENPGDGLEYDVYKYSYIDYRNIKMSIVNPYENVGYSMEVTIDDETPSLNTNINDEVLEDGFHTIQVKLEKSGAETMEITKRVYAGIRKVKITLYDAEIKNFSKDYFKGGVYINGREVRRWNDWSDFSDTHFNTYSFSETLDKKDSDFICSTADAYMASSSGGRSSTPLRDAYREYKLSDLIGIGYIEMNSGTYNNGGHASDTLTLAMWYTKANAE</sequence>
<dbReference type="Proteomes" id="UP000003571">
    <property type="component" value="Unassembled WGS sequence"/>
</dbReference>
<keyword evidence="2" id="KW-1185">Reference proteome</keyword>
<proteinExistence type="predicted"/>
<gene>
    <name evidence="1" type="ORF">TresaDRAFT_2116</name>
</gene>
<dbReference type="SMART" id="SM00710">
    <property type="entry name" value="PbH1"/>
    <property type="match status" value="9"/>
</dbReference>
<dbReference type="Gene3D" id="3.30.1910.20">
    <property type="entry name" value="asparaginyl-tRNA synthetase, N-terminal domain"/>
    <property type="match status" value="1"/>
</dbReference>
<dbReference type="SUPFAM" id="SSF51126">
    <property type="entry name" value="Pectin lyase-like"/>
    <property type="match status" value="2"/>
</dbReference>
<organism evidence="1 2">
    <name type="scientific">Treponema saccharophilum DSM 2985</name>
    <dbReference type="NCBI Taxonomy" id="907348"/>
    <lineage>
        <taxon>Bacteria</taxon>
        <taxon>Pseudomonadati</taxon>
        <taxon>Spirochaetota</taxon>
        <taxon>Spirochaetia</taxon>
        <taxon>Spirochaetales</taxon>
        <taxon>Treponemataceae</taxon>
        <taxon>Treponema</taxon>
    </lineage>
</organism>
<name>H7EJ17_9SPIR</name>
<dbReference type="AlphaFoldDB" id="H7EJ17"/>
<dbReference type="PATRIC" id="fig|907348.3.peg.829"/>
<dbReference type="InterPro" id="IPR011050">
    <property type="entry name" value="Pectin_lyase_fold/virulence"/>
</dbReference>
<dbReference type="eggNOG" id="COG3210">
    <property type="taxonomic scope" value="Bacteria"/>
</dbReference>